<comment type="caution">
    <text evidence="1">The sequence shown here is derived from an EMBL/GenBank/DDBJ whole genome shotgun (WGS) entry which is preliminary data.</text>
</comment>
<dbReference type="Proteomes" id="UP000003856">
    <property type="component" value="Unassembled WGS sequence"/>
</dbReference>
<keyword evidence="2" id="KW-1185">Reference proteome</keyword>
<proteinExistence type="predicted"/>
<dbReference type="PATRIC" id="fig|573060.9.peg.5156"/>
<sequence>MHKDQPTPSNRLATAWLTLPTEGVAYFYDTDS</sequence>
<evidence type="ECO:0000313" key="2">
    <source>
        <dbReference type="Proteomes" id="UP000003856"/>
    </source>
</evidence>
<gene>
    <name evidence="1" type="ORF">AcdelDRAFT_0024</name>
</gene>
<accession>C5SZE4</accession>
<evidence type="ECO:0000313" key="1">
    <source>
        <dbReference type="EMBL" id="EER62340.1"/>
    </source>
</evidence>
<reference evidence="1 2" key="1">
    <citation type="submission" date="2009-05" db="EMBL/GenBank/DDBJ databases">
        <title>The draft genome of Acidovorax delafieldii 2AN.</title>
        <authorList>
            <consortium name="US DOE Joint Genome Institute (JGI-PGF)"/>
            <person name="Lucas S."/>
            <person name="Copeland A."/>
            <person name="Lapidus A."/>
            <person name="Glavina del Rio T."/>
            <person name="Tice H."/>
            <person name="Bruce D."/>
            <person name="Goodwin L."/>
            <person name="Pitluck S."/>
            <person name="Larimer F."/>
            <person name="Land M.L."/>
            <person name="Hauser L."/>
            <person name="Shelobolina E.S."/>
            <person name="Picardal F."/>
            <person name="Roden E."/>
            <person name="Emerson D."/>
        </authorList>
    </citation>
    <scope>NUCLEOTIDE SEQUENCE [LARGE SCALE GENOMIC DNA]</scope>
    <source>
        <strain evidence="1 2">2AN</strain>
    </source>
</reference>
<name>C5SZE4_ACIDE</name>
<dbReference type="EMBL" id="ACQT01000001">
    <property type="protein sequence ID" value="EER62340.1"/>
    <property type="molecule type" value="Genomic_DNA"/>
</dbReference>
<protein>
    <submittedName>
        <fullName evidence="1">Uncharacterized protein</fullName>
    </submittedName>
</protein>
<dbReference type="AlphaFoldDB" id="C5SZE4"/>
<organism evidence="1 2">
    <name type="scientific">Acidovorax delafieldii 2AN</name>
    <dbReference type="NCBI Taxonomy" id="573060"/>
    <lineage>
        <taxon>Bacteria</taxon>
        <taxon>Pseudomonadati</taxon>
        <taxon>Pseudomonadota</taxon>
        <taxon>Betaproteobacteria</taxon>
        <taxon>Burkholderiales</taxon>
        <taxon>Comamonadaceae</taxon>
        <taxon>Acidovorax</taxon>
    </lineage>
</organism>